<evidence type="ECO:0000313" key="2">
    <source>
        <dbReference type="Proteomes" id="UP000240760"/>
    </source>
</evidence>
<protein>
    <submittedName>
        <fullName evidence="1">Uncharacterized protein</fullName>
    </submittedName>
</protein>
<evidence type="ECO:0000313" key="1">
    <source>
        <dbReference type="EMBL" id="PTB80934.1"/>
    </source>
</evidence>
<sequence>MGGYRDVGSTTSGRRDQAVVLLHPYLGTLGMENHHRVTWISPQILSLEMHHLSCFFQLFQLPGYKTTRQAQPCMSAGMPVKHTGNLSGMTNSAGFPLWIILDHLLHRLSPQAIVQAQTKPTRRTCCCWSPAVWRSAAACAKRHHQQRREVNLSQALEDILIPLDPRVGSGHLQRRFHLHPTSCCCWSQLLASLSRLAVTVAVPSPS</sequence>
<gene>
    <name evidence="1" type="ORF">M440DRAFT_1002519</name>
</gene>
<keyword evidence="2" id="KW-1185">Reference proteome</keyword>
<organism evidence="1 2">
    <name type="scientific">Trichoderma longibrachiatum ATCC 18648</name>
    <dbReference type="NCBI Taxonomy" id="983965"/>
    <lineage>
        <taxon>Eukaryota</taxon>
        <taxon>Fungi</taxon>
        <taxon>Dikarya</taxon>
        <taxon>Ascomycota</taxon>
        <taxon>Pezizomycotina</taxon>
        <taxon>Sordariomycetes</taxon>
        <taxon>Hypocreomycetidae</taxon>
        <taxon>Hypocreales</taxon>
        <taxon>Hypocreaceae</taxon>
        <taxon>Trichoderma</taxon>
    </lineage>
</organism>
<accession>A0A2T4CHB9</accession>
<dbReference type="EMBL" id="KZ679126">
    <property type="protein sequence ID" value="PTB80934.1"/>
    <property type="molecule type" value="Genomic_DNA"/>
</dbReference>
<dbReference type="Proteomes" id="UP000240760">
    <property type="component" value="Unassembled WGS sequence"/>
</dbReference>
<dbReference type="AlphaFoldDB" id="A0A2T4CHB9"/>
<reference evidence="1 2" key="1">
    <citation type="submission" date="2016-07" db="EMBL/GenBank/DDBJ databases">
        <title>Multiple horizontal gene transfer events from other fungi enriched the ability of initially mycotrophic Trichoderma (Ascomycota) to feed on dead plant biomass.</title>
        <authorList>
            <consortium name="DOE Joint Genome Institute"/>
            <person name="Aerts A."/>
            <person name="Atanasova L."/>
            <person name="Chenthamara K."/>
            <person name="Zhang J."/>
            <person name="Grujic M."/>
            <person name="Henrissat B."/>
            <person name="Kuo A."/>
            <person name="Salamov A."/>
            <person name="Lipzen A."/>
            <person name="Labutti K."/>
            <person name="Barry K."/>
            <person name="Miao Y."/>
            <person name="Rahimi M.J."/>
            <person name="Shen Q."/>
            <person name="Grigoriev I.V."/>
            <person name="Kubicek C.P."/>
            <person name="Druzhinina I.S."/>
        </authorList>
    </citation>
    <scope>NUCLEOTIDE SEQUENCE [LARGE SCALE GENOMIC DNA]</scope>
    <source>
        <strain evidence="1 2">ATCC 18648</strain>
    </source>
</reference>
<proteinExistence type="predicted"/>
<name>A0A2T4CHB9_TRILO</name>